<dbReference type="GO" id="GO:0009279">
    <property type="term" value="C:cell outer membrane"/>
    <property type="evidence" value="ECO:0007669"/>
    <property type="project" value="UniProtKB-SubCell"/>
</dbReference>
<comment type="subcellular location">
    <subcellularLocation>
        <location evidence="1 7">Cell outer membrane</location>
        <topology evidence="1 7">Multi-pass membrane protein</topology>
    </subcellularLocation>
</comment>
<dbReference type="Gene3D" id="2.40.170.20">
    <property type="entry name" value="TonB-dependent receptor, beta-barrel domain"/>
    <property type="match status" value="1"/>
</dbReference>
<dbReference type="InterPro" id="IPR037066">
    <property type="entry name" value="Plug_dom_sf"/>
</dbReference>
<keyword evidence="8" id="KW-0732">Signal</keyword>
<keyword evidence="6 7" id="KW-0998">Cell outer membrane</keyword>
<evidence type="ECO:0000313" key="10">
    <source>
        <dbReference type="EMBL" id="RAJ11007.1"/>
    </source>
</evidence>
<keyword evidence="11" id="KW-1185">Reference proteome</keyword>
<keyword evidence="3 7" id="KW-1134">Transmembrane beta strand</keyword>
<evidence type="ECO:0000313" key="11">
    <source>
        <dbReference type="Proteomes" id="UP000249547"/>
    </source>
</evidence>
<keyword evidence="4 7" id="KW-0812">Transmembrane</keyword>
<dbReference type="InterPro" id="IPR023997">
    <property type="entry name" value="TonB-dep_OMP_SusC/RagA_CS"/>
</dbReference>
<evidence type="ECO:0000256" key="1">
    <source>
        <dbReference type="ARBA" id="ARBA00004571"/>
    </source>
</evidence>
<accession>A0A327RAQ4</accession>
<evidence type="ECO:0000259" key="9">
    <source>
        <dbReference type="Pfam" id="PF07715"/>
    </source>
</evidence>
<sequence length="1030" mass="112631">MKKALLFFTMLMVSISLAYAQERQVTGKIVDSDGTAVPFATLQIKGTTRGTTADQNGVFKLTAHVGNTLVVRSVGFLQKEIAVSGSGELSITLESSNRTLDEVVIGAGGVAARKREIGYNATIVNSQQLVQARPVNVASGLSGKVAGLQVNAISGGVNPTVRLVLRGQRSLLGNNTALVVLDNVIVPSNILSNLNPDDIEDINVLNGASAAAIYGSDASNGALIVTTKKGKNGSASIKFSQTLTAEQVSYYPKLQTEFGSGATGNGQVYTPYENQQYGPRFDGSMVQIGRPLRDGTTQKVAYSNTNDKKHFWETGLTSQSDLALSSGDDKGTSYLAVQYAKVNGTTPKDEYNRFGLRANGTRNVGDKVKIGYNTYYTQNRYDITSATSGMYDQLLNTPAHIPLTKYKDWQNDMFANPQGYYNDYYANPYFTIDNNRSATRNDYLVGSAEIRYSPFKWGSAVYRVGLSTQNSSFKNTTGRFIYEDSYYVTGSKANIPGSVSDGSSYETQITSDLQLQFEKRVNDFTFNLILGQFIRNNTAKSVGVSSNGNIIKDLYNVSVRLGELGGGESNSTARQVAVWGNFKVGYKNFAFLELTGRNDWRSVLPQNNWSFFYPSVNASFIATEAIDALKDNSFLNLLKLRGGWSKIGQASIGAYALESTFSPARGFPYPSGPGFTANNLIVDRNLKPEMTTAWEAGFDAELWNNRINLSATYFSSSTVNQTVTTGVSTASGYSQYLRNTGEVTNKGLELTYSVVAYKTKDLQITVGGNYTHNDNKVVSISSDVPRLQMTTGGTAQVYAVPGMAFPVIYGVDYLRDDKGRIIVDKNTGYPSADPEIKYLGNTNPKDIMGLNLEVKYKNWRLFTLFEHRSGYVIYNNGASTYDFSGSSIRTTQFGRERFVIPNSSYWDDKSNSYVANTSVMVRDGGTGYWADGDGGYNMAIASNYVYSGAFWKLREMALTYNLPASFLGKTKVIKNASVSLQGRNLFLWVPKSNLYTDPEYSFTDGNAVGITTLGQTPPSRYFGGNISITF</sequence>
<evidence type="ECO:0000256" key="3">
    <source>
        <dbReference type="ARBA" id="ARBA00022452"/>
    </source>
</evidence>
<dbReference type="OrthoDB" id="609136at2"/>
<dbReference type="PROSITE" id="PS52016">
    <property type="entry name" value="TONB_DEPENDENT_REC_3"/>
    <property type="match status" value="1"/>
</dbReference>
<feature type="domain" description="TonB-dependent receptor plug" evidence="9">
    <location>
        <begin position="114"/>
        <end position="222"/>
    </location>
</feature>
<dbReference type="InterPro" id="IPR036942">
    <property type="entry name" value="Beta-barrel_TonB_sf"/>
</dbReference>
<dbReference type="SUPFAM" id="SSF56935">
    <property type="entry name" value="Porins"/>
    <property type="match status" value="1"/>
</dbReference>
<proteinExistence type="inferred from homology"/>
<dbReference type="NCBIfam" id="TIGR04057">
    <property type="entry name" value="SusC_RagA_signa"/>
    <property type="match status" value="1"/>
</dbReference>
<evidence type="ECO:0000256" key="7">
    <source>
        <dbReference type="PROSITE-ProRule" id="PRU01360"/>
    </source>
</evidence>
<name>A0A327RAQ4_9BACT</name>
<comment type="similarity">
    <text evidence="7">Belongs to the TonB-dependent receptor family.</text>
</comment>
<dbReference type="Pfam" id="PF13715">
    <property type="entry name" value="CarbopepD_reg_2"/>
    <property type="match status" value="1"/>
</dbReference>
<reference evidence="10 11" key="1">
    <citation type="submission" date="2018-06" db="EMBL/GenBank/DDBJ databases">
        <title>Genomic Encyclopedia of Archaeal and Bacterial Type Strains, Phase II (KMG-II): from individual species to whole genera.</title>
        <authorList>
            <person name="Goeker M."/>
        </authorList>
    </citation>
    <scope>NUCLEOTIDE SEQUENCE [LARGE SCALE GENOMIC DNA]</scope>
    <source>
        <strain evidence="10 11">DSM 23857</strain>
    </source>
</reference>
<evidence type="ECO:0000256" key="6">
    <source>
        <dbReference type="ARBA" id="ARBA00023237"/>
    </source>
</evidence>
<keyword evidence="5 7" id="KW-0472">Membrane</keyword>
<dbReference type="InterPro" id="IPR023996">
    <property type="entry name" value="TonB-dep_OMP_SusC/RagA"/>
</dbReference>
<dbReference type="Proteomes" id="UP000249547">
    <property type="component" value="Unassembled WGS sequence"/>
</dbReference>
<dbReference type="InterPro" id="IPR008969">
    <property type="entry name" value="CarboxyPept-like_regulatory"/>
</dbReference>
<dbReference type="InterPro" id="IPR012910">
    <property type="entry name" value="Plug_dom"/>
</dbReference>
<dbReference type="AlphaFoldDB" id="A0A327RAQ4"/>
<feature type="chain" id="PRO_5016239411" evidence="8">
    <location>
        <begin position="21"/>
        <end position="1030"/>
    </location>
</feature>
<feature type="signal peptide" evidence="8">
    <location>
        <begin position="1"/>
        <end position="20"/>
    </location>
</feature>
<comment type="caution">
    <text evidence="10">The sequence shown here is derived from an EMBL/GenBank/DDBJ whole genome shotgun (WGS) entry which is preliminary data.</text>
</comment>
<organism evidence="10 11">
    <name type="scientific">Chitinophaga skermanii</name>
    <dbReference type="NCBI Taxonomy" id="331697"/>
    <lineage>
        <taxon>Bacteria</taxon>
        <taxon>Pseudomonadati</taxon>
        <taxon>Bacteroidota</taxon>
        <taxon>Chitinophagia</taxon>
        <taxon>Chitinophagales</taxon>
        <taxon>Chitinophagaceae</taxon>
        <taxon>Chitinophaga</taxon>
    </lineage>
</organism>
<evidence type="ECO:0000256" key="8">
    <source>
        <dbReference type="SAM" id="SignalP"/>
    </source>
</evidence>
<dbReference type="Pfam" id="PF07715">
    <property type="entry name" value="Plug"/>
    <property type="match status" value="1"/>
</dbReference>
<dbReference type="EMBL" id="QLLL01000001">
    <property type="protein sequence ID" value="RAJ11007.1"/>
    <property type="molecule type" value="Genomic_DNA"/>
</dbReference>
<protein>
    <submittedName>
        <fullName evidence="10">TonB-linked SusC/RagA family outer membrane protein</fullName>
    </submittedName>
</protein>
<dbReference type="RefSeq" id="WP_111596113.1">
    <property type="nucleotide sequence ID" value="NZ_QLLL01000001.1"/>
</dbReference>
<keyword evidence="2 7" id="KW-0813">Transport</keyword>
<dbReference type="NCBIfam" id="TIGR04056">
    <property type="entry name" value="OMP_RagA_SusC"/>
    <property type="match status" value="1"/>
</dbReference>
<evidence type="ECO:0000256" key="4">
    <source>
        <dbReference type="ARBA" id="ARBA00022692"/>
    </source>
</evidence>
<gene>
    <name evidence="10" type="ORF">LX64_00614</name>
</gene>
<evidence type="ECO:0000256" key="5">
    <source>
        <dbReference type="ARBA" id="ARBA00023136"/>
    </source>
</evidence>
<evidence type="ECO:0000256" key="2">
    <source>
        <dbReference type="ARBA" id="ARBA00022448"/>
    </source>
</evidence>
<dbReference type="InterPro" id="IPR039426">
    <property type="entry name" value="TonB-dep_rcpt-like"/>
</dbReference>
<dbReference type="SUPFAM" id="SSF49464">
    <property type="entry name" value="Carboxypeptidase regulatory domain-like"/>
    <property type="match status" value="1"/>
</dbReference>
<dbReference type="Gene3D" id="2.170.130.10">
    <property type="entry name" value="TonB-dependent receptor, plug domain"/>
    <property type="match status" value="1"/>
</dbReference>